<dbReference type="InterPro" id="IPR025333">
    <property type="entry name" value="DUF4239"/>
</dbReference>
<sequence length="263" mass="28754">MDDFITSSVVGVCFAAIAILIVLGSYFLARRVLPMGLDGDRTHDAAASVAGRIAALYGLILALVYAQELEDYKGIRSNLTEEAVAIADVYNDIARYGGAAVKPVQAELARYLSIVVNEEWGRLGRREGLSPGAWNEWNAVYEQLLDLAPTTDRQRYLAARMRDRITAVARFRQIRGATARSGFSGLFWGPALIGLVLLAVPFYVYRPSRSHLLLLGIFGLYSGIILFFIYAFANPFVPPGELAPRPFSTLLEGPIGESLPPGQ</sequence>
<dbReference type="EMBL" id="JAUSVK010000001">
    <property type="protein sequence ID" value="MDQ0391858.1"/>
    <property type="molecule type" value="Genomic_DNA"/>
</dbReference>
<gene>
    <name evidence="2" type="ORF">J3R73_001650</name>
</gene>
<feature type="transmembrane region" description="Helical" evidence="1">
    <location>
        <begin position="49"/>
        <end position="66"/>
    </location>
</feature>
<dbReference type="RefSeq" id="WP_307424854.1">
    <property type="nucleotide sequence ID" value="NZ_JAUSVK010000001.1"/>
</dbReference>
<comment type="caution">
    <text evidence="2">The sequence shown here is derived from an EMBL/GenBank/DDBJ whole genome shotgun (WGS) entry which is preliminary data.</text>
</comment>
<feature type="transmembrane region" description="Helical" evidence="1">
    <location>
        <begin position="212"/>
        <end position="233"/>
    </location>
</feature>
<keyword evidence="1" id="KW-1133">Transmembrane helix</keyword>
<keyword evidence="1" id="KW-0812">Transmembrane</keyword>
<dbReference type="Pfam" id="PF14023">
    <property type="entry name" value="Bestrophin-like"/>
    <property type="match status" value="1"/>
</dbReference>
<evidence type="ECO:0000313" key="3">
    <source>
        <dbReference type="Proteomes" id="UP001237448"/>
    </source>
</evidence>
<feature type="transmembrane region" description="Helical" evidence="1">
    <location>
        <begin position="185"/>
        <end position="205"/>
    </location>
</feature>
<feature type="transmembrane region" description="Helical" evidence="1">
    <location>
        <begin position="6"/>
        <end position="28"/>
    </location>
</feature>
<evidence type="ECO:0000313" key="2">
    <source>
        <dbReference type="EMBL" id="MDQ0391858.1"/>
    </source>
</evidence>
<keyword evidence="3" id="KW-1185">Reference proteome</keyword>
<evidence type="ECO:0000256" key="1">
    <source>
        <dbReference type="SAM" id="Phobius"/>
    </source>
</evidence>
<organism evidence="2 3">
    <name type="scientific">Labrys monachus</name>
    <dbReference type="NCBI Taxonomy" id="217067"/>
    <lineage>
        <taxon>Bacteria</taxon>
        <taxon>Pseudomonadati</taxon>
        <taxon>Pseudomonadota</taxon>
        <taxon>Alphaproteobacteria</taxon>
        <taxon>Hyphomicrobiales</taxon>
        <taxon>Xanthobacteraceae</taxon>
        <taxon>Labrys</taxon>
    </lineage>
</organism>
<accession>A0ABU0FB62</accession>
<dbReference type="Proteomes" id="UP001237448">
    <property type="component" value="Unassembled WGS sequence"/>
</dbReference>
<protein>
    <submittedName>
        <fullName evidence="2">Membrane protein</fullName>
    </submittedName>
</protein>
<reference evidence="2 3" key="1">
    <citation type="submission" date="2023-07" db="EMBL/GenBank/DDBJ databases">
        <title>Genomic Encyclopedia of Type Strains, Phase IV (KMG-IV): sequencing the most valuable type-strain genomes for metagenomic binning, comparative biology and taxonomic classification.</title>
        <authorList>
            <person name="Goeker M."/>
        </authorList>
    </citation>
    <scope>NUCLEOTIDE SEQUENCE [LARGE SCALE GENOMIC DNA]</scope>
    <source>
        <strain evidence="2 3">DSM 5896</strain>
    </source>
</reference>
<keyword evidence="1" id="KW-0472">Membrane</keyword>
<name>A0ABU0FB62_9HYPH</name>
<proteinExistence type="predicted"/>